<protein>
    <recommendedName>
        <fullName evidence="1">Glycosyltransferase 2-like domain-containing protein</fullName>
    </recommendedName>
</protein>
<dbReference type="PANTHER" id="PTHR22916:SF3">
    <property type="entry name" value="UDP-GLCNAC:BETAGAL BETA-1,3-N-ACETYLGLUCOSAMINYLTRANSFERASE-LIKE PROTEIN 1"/>
    <property type="match status" value="1"/>
</dbReference>
<sequence length="353" mass="41463">MPEEVEMLDFGAFKERYEKVPVEEYPNRVREAVPEPVVSVHLLTYNHAEYVEEAIESVLMQEVDFPMEIVLGDDDSSDGTREICIEYAKQYPDLIRLQLHHRENNIHLHGGPTHLFQYWYNTFSARGEYIAILSGDDYWTDPLKLHKQVSLLEENKDYVLSYHDGCVVDASGKVKNKSQLPNKRKHDQSSMELMKAPFLITASLLFRNIVKKMPDSIVKCVNEDIFLVGFIGQFGRGKFQQEVEVSAYREHREASWNSLPWIQMKKRLLVTTKELKKYFRKIKKHEIYNHHKKMLLTGMYSYSLRKKEYKNASSYWFKSISLMVKEGEFGKLLLFLKHSMTMFLGSLRLSKNE</sequence>
<dbReference type="PANTHER" id="PTHR22916">
    <property type="entry name" value="GLYCOSYLTRANSFERASE"/>
    <property type="match status" value="1"/>
</dbReference>
<dbReference type="GO" id="GO:0016758">
    <property type="term" value="F:hexosyltransferase activity"/>
    <property type="evidence" value="ECO:0007669"/>
    <property type="project" value="UniProtKB-ARBA"/>
</dbReference>
<proteinExistence type="predicted"/>
<feature type="domain" description="Glycosyltransferase 2-like" evidence="1">
    <location>
        <begin position="39"/>
        <end position="205"/>
    </location>
</feature>
<dbReference type="EMBL" id="PDEQ01000007">
    <property type="protein sequence ID" value="PEN12625.1"/>
    <property type="molecule type" value="Genomic_DNA"/>
</dbReference>
<dbReference type="InterPro" id="IPR001173">
    <property type="entry name" value="Glyco_trans_2-like"/>
</dbReference>
<dbReference type="InterPro" id="IPR029044">
    <property type="entry name" value="Nucleotide-diphossugar_trans"/>
</dbReference>
<dbReference type="OrthoDB" id="9788101at2"/>
<name>A0A2A8CV90_9BACT</name>
<dbReference type="Gene3D" id="3.90.550.10">
    <property type="entry name" value="Spore Coat Polysaccharide Biosynthesis Protein SpsA, Chain A"/>
    <property type="match status" value="1"/>
</dbReference>
<accession>A0A2A8CV90</accession>
<dbReference type="Proteomes" id="UP000220102">
    <property type="component" value="Unassembled WGS sequence"/>
</dbReference>
<keyword evidence="3" id="KW-1185">Reference proteome</keyword>
<comment type="caution">
    <text evidence="2">The sequence shown here is derived from an EMBL/GenBank/DDBJ whole genome shotgun (WGS) entry which is preliminary data.</text>
</comment>
<dbReference type="RefSeq" id="WP_098077024.1">
    <property type="nucleotide sequence ID" value="NZ_PDEQ01000007.1"/>
</dbReference>
<evidence type="ECO:0000259" key="1">
    <source>
        <dbReference type="Pfam" id="PF00535"/>
    </source>
</evidence>
<evidence type="ECO:0000313" key="3">
    <source>
        <dbReference type="Proteomes" id="UP000220102"/>
    </source>
</evidence>
<gene>
    <name evidence="2" type="ORF">CRI94_14005</name>
</gene>
<reference evidence="2 3" key="1">
    <citation type="submission" date="2017-10" db="EMBL/GenBank/DDBJ databases">
        <title>Draft genome of Longibacter Salinarum.</title>
        <authorList>
            <person name="Goh K.M."/>
            <person name="Shamsir M.S."/>
            <person name="Lim S.W."/>
        </authorList>
    </citation>
    <scope>NUCLEOTIDE SEQUENCE [LARGE SCALE GENOMIC DNA]</scope>
    <source>
        <strain evidence="2 3">KCTC 52045</strain>
    </source>
</reference>
<organism evidence="2 3">
    <name type="scientific">Longibacter salinarum</name>
    <dbReference type="NCBI Taxonomy" id="1850348"/>
    <lineage>
        <taxon>Bacteria</taxon>
        <taxon>Pseudomonadati</taxon>
        <taxon>Rhodothermota</taxon>
        <taxon>Rhodothermia</taxon>
        <taxon>Rhodothermales</taxon>
        <taxon>Salisaetaceae</taxon>
        <taxon>Longibacter</taxon>
    </lineage>
</organism>
<dbReference type="AlphaFoldDB" id="A0A2A8CV90"/>
<dbReference type="SUPFAM" id="SSF53448">
    <property type="entry name" value="Nucleotide-diphospho-sugar transferases"/>
    <property type="match status" value="1"/>
</dbReference>
<dbReference type="Pfam" id="PF00535">
    <property type="entry name" value="Glycos_transf_2"/>
    <property type="match status" value="1"/>
</dbReference>
<evidence type="ECO:0000313" key="2">
    <source>
        <dbReference type="EMBL" id="PEN12625.1"/>
    </source>
</evidence>